<sequence>MKTALLFASALLSLTATSAFAAGCEQGTPPSLVDGATASQEQMAETMKAVKAYIVATEEYQACLEAAGRGGKMDLEAYNKSAARMEALAADFNKQLKTFKARNG</sequence>
<dbReference type="Proteomes" id="UP000216998">
    <property type="component" value="Unassembled WGS sequence"/>
</dbReference>
<keyword evidence="3" id="KW-1185">Reference proteome</keyword>
<feature type="signal peptide" evidence="1">
    <location>
        <begin position="1"/>
        <end position="21"/>
    </location>
</feature>
<dbReference type="PROSITE" id="PS51257">
    <property type="entry name" value="PROKAR_LIPOPROTEIN"/>
    <property type="match status" value="1"/>
</dbReference>
<evidence type="ECO:0000313" key="3">
    <source>
        <dbReference type="Proteomes" id="UP000216998"/>
    </source>
</evidence>
<organism evidence="2 3">
    <name type="scientific">Niveispirillum lacus</name>
    <dbReference type="NCBI Taxonomy" id="1981099"/>
    <lineage>
        <taxon>Bacteria</taxon>
        <taxon>Pseudomonadati</taxon>
        <taxon>Pseudomonadota</taxon>
        <taxon>Alphaproteobacteria</taxon>
        <taxon>Rhodospirillales</taxon>
        <taxon>Azospirillaceae</taxon>
        <taxon>Niveispirillum</taxon>
    </lineage>
</organism>
<proteinExistence type="predicted"/>
<evidence type="ECO:0000256" key="1">
    <source>
        <dbReference type="SAM" id="SignalP"/>
    </source>
</evidence>
<gene>
    <name evidence="2" type="ORF">CHU95_02990</name>
</gene>
<dbReference type="RefSeq" id="WP_094453596.1">
    <property type="nucleotide sequence ID" value="NZ_NOXU01000019.1"/>
</dbReference>
<keyword evidence="1" id="KW-0732">Signal</keyword>
<evidence type="ECO:0000313" key="2">
    <source>
        <dbReference type="EMBL" id="OYQ36968.1"/>
    </source>
</evidence>
<protein>
    <submittedName>
        <fullName evidence="2">Uncharacterized protein</fullName>
    </submittedName>
</protein>
<name>A0A255Z672_9PROT</name>
<accession>A0A255Z672</accession>
<feature type="chain" id="PRO_5012423049" evidence="1">
    <location>
        <begin position="22"/>
        <end position="104"/>
    </location>
</feature>
<reference evidence="2 3" key="1">
    <citation type="submission" date="2017-07" db="EMBL/GenBank/DDBJ databases">
        <title>Niveispirillum cyanobacteriorum sp. nov., isolated from cyanobacterial aggregates in a eutrophic lake.</title>
        <authorList>
            <person name="Cai H."/>
        </authorList>
    </citation>
    <scope>NUCLEOTIDE SEQUENCE [LARGE SCALE GENOMIC DNA]</scope>
    <source>
        <strain evidence="3">TH1-14</strain>
    </source>
</reference>
<comment type="caution">
    <text evidence="2">The sequence shown here is derived from an EMBL/GenBank/DDBJ whole genome shotgun (WGS) entry which is preliminary data.</text>
</comment>
<dbReference type="EMBL" id="NOXU01000019">
    <property type="protein sequence ID" value="OYQ36968.1"/>
    <property type="molecule type" value="Genomic_DNA"/>
</dbReference>
<dbReference type="OrthoDB" id="7061338at2"/>
<dbReference type="AlphaFoldDB" id="A0A255Z672"/>